<comment type="cofactor">
    <cofactor evidence="1">
        <name>Zn(2+)</name>
        <dbReference type="ChEBI" id="CHEBI:29105"/>
    </cofactor>
</comment>
<dbReference type="GO" id="GO:0005615">
    <property type="term" value="C:extracellular space"/>
    <property type="evidence" value="ECO:0007669"/>
    <property type="project" value="TreeGrafter"/>
</dbReference>
<keyword evidence="4" id="KW-0378">Hydrolase</keyword>
<evidence type="ECO:0000259" key="8">
    <source>
        <dbReference type="SMART" id="SM00631"/>
    </source>
</evidence>
<evidence type="ECO:0000256" key="2">
    <source>
        <dbReference type="ARBA" id="ARBA00005988"/>
    </source>
</evidence>
<feature type="domain" description="Peptidase M14" evidence="8">
    <location>
        <begin position="38"/>
        <end position="336"/>
    </location>
</feature>
<dbReference type="Gene3D" id="3.40.630.10">
    <property type="entry name" value="Zn peptidases"/>
    <property type="match status" value="1"/>
</dbReference>
<dbReference type="GO" id="GO:0006508">
    <property type="term" value="P:proteolysis"/>
    <property type="evidence" value="ECO:0007669"/>
    <property type="project" value="UniProtKB-KW"/>
</dbReference>
<keyword evidence="3" id="KW-0645">Protease</keyword>
<sequence>MKKYCFLLFLLIAGIFNVHAQKVQSPSEFLGYKLGEQFTPHHRVVDYYKYLASVSKNLQLQEYGKTNEGRPLLLAFIASDNNISRLDEIRKNNLSLAGINEQNSATAPKATQSDQPVVVWLSYNVHGNESVSTEASLQTVYELLNPSNQQTKTWLKNTLVVIDPCLNPDGRERYVNFYNPTRNAVPDALPFSREHMEPWPGGRSNHYYFDLNRDWAWQSQIESQQRLAVFNKWLPQVHVDFHEQGINEPYYFAPAAEPYHQDISKWQREFQTIIGKNNARYFDEKGWMYFTKERFDLLYPSYGDTYPIYNGSVGMTFEQGGSGRAGLAIINAEGDTLTLKDRIDHHFTTGLSTVEASSKNAERALNEFRNYFAISKTNPPGEYKSYIIRGDNSEKLKSLATLLRRNGIEFGYGSDKGAQGFNYFTGKTESVKISKTDMVISAHQPKSVLLKVLFEPKTFVSDSATYDITAWSLPYAYGLQAFASKEALSPVLNTLKEQNSITNTISNPVAYVANWNSVADVKFLAELLSKNIKVRYSEIPFESGGNRFNAGSLIIARNGNTTLDGGFEKAVTDLANRSGIALHPMPSAFVDKGADLGSDKVRYIRKPKVVVVSGEAASSLAFGEIWHFFEQQINYPVSVVRSQDLGRIDWTSFDVLILPNGNYPEIGNDKMLQWIRGGGKLIAMDGAVAQLAGIKGFDIKNKEEAKKDDKEIDPYKVLKTYENRERESVQTNIPGAIYKVDLDNTHPLGFGFPDFYYTLKLDDKVYQYLSDGWNVGVIKKDNYVTGFVGVQAKKKLTDSLIFGVQELGSGSVVYLADDPLFRSFWENGKLLFSNAVFMVGH</sequence>
<proteinExistence type="inferred from homology"/>
<evidence type="ECO:0000256" key="6">
    <source>
        <dbReference type="ARBA" id="ARBA00023049"/>
    </source>
</evidence>
<accession>A0A1G9VL20</accession>
<evidence type="ECO:0000256" key="3">
    <source>
        <dbReference type="ARBA" id="ARBA00022670"/>
    </source>
</evidence>
<keyword evidence="7" id="KW-0732">Signal</keyword>
<keyword evidence="10" id="KW-1185">Reference proteome</keyword>
<dbReference type="GO" id="GO:0008270">
    <property type="term" value="F:zinc ion binding"/>
    <property type="evidence" value="ECO:0007669"/>
    <property type="project" value="InterPro"/>
</dbReference>
<comment type="similarity">
    <text evidence="2">Belongs to the peptidase M14 family.</text>
</comment>
<feature type="signal peptide" evidence="7">
    <location>
        <begin position="1"/>
        <end position="20"/>
    </location>
</feature>
<keyword evidence="5" id="KW-0862">Zinc</keyword>
<reference evidence="10" key="1">
    <citation type="submission" date="2016-10" db="EMBL/GenBank/DDBJ databases">
        <authorList>
            <person name="Varghese N."/>
            <person name="Submissions S."/>
        </authorList>
    </citation>
    <scope>NUCLEOTIDE SEQUENCE [LARGE SCALE GENOMIC DNA]</scope>
    <source>
        <strain evidence="10">DSM 24536</strain>
    </source>
</reference>
<dbReference type="STRING" id="990371.SAMN05421813_12132"/>
<dbReference type="RefSeq" id="WP_090705698.1">
    <property type="nucleotide sequence ID" value="NZ_FNHH01000021.1"/>
</dbReference>
<dbReference type="AlphaFoldDB" id="A0A1G9VL20"/>
<dbReference type="PANTHER" id="PTHR11705">
    <property type="entry name" value="PROTEASE FAMILY M14 CARBOXYPEPTIDASE A,B"/>
    <property type="match status" value="1"/>
</dbReference>
<gene>
    <name evidence="9" type="ORF">SAMN05421813_12132</name>
</gene>
<protein>
    <submittedName>
        <fullName evidence="9">Zinc carboxypeptidase</fullName>
    </submittedName>
</protein>
<evidence type="ECO:0000256" key="1">
    <source>
        <dbReference type="ARBA" id="ARBA00001947"/>
    </source>
</evidence>
<evidence type="ECO:0000256" key="7">
    <source>
        <dbReference type="SAM" id="SignalP"/>
    </source>
</evidence>
<evidence type="ECO:0000256" key="5">
    <source>
        <dbReference type="ARBA" id="ARBA00022833"/>
    </source>
</evidence>
<dbReference type="Proteomes" id="UP000199226">
    <property type="component" value="Unassembled WGS sequence"/>
</dbReference>
<dbReference type="GO" id="GO:0004181">
    <property type="term" value="F:metallocarboxypeptidase activity"/>
    <property type="evidence" value="ECO:0007669"/>
    <property type="project" value="InterPro"/>
</dbReference>
<evidence type="ECO:0000313" key="9">
    <source>
        <dbReference type="EMBL" id="SDM72806.1"/>
    </source>
</evidence>
<keyword evidence="9" id="KW-0121">Carboxypeptidase</keyword>
<dbReference type="PANTHER" id="PTHR11705:SF143">
    <property type="entry name" value="SLL0236 PROTEIN"/>
    <property type="match status" value="1"/>
</dbReference>
<name>A0A1G9VL20_9SPHI</name>
<organism evidence="9 10">
    <name type="scientific">Daejeonella rubra</name>
    <dbReference type="NCBI Taxonomy" id="990371"/>
    <lineage>
        <taxon>Bacteria</taxon>
        <taxon>Pseudomonadati</taxon>
        <taxon>Bacteroidota</taxon>
        <taxon>Sphingobacteriia</taxon>
        <taxon>Sphingobacteriales</taxon>
        <taxon>Sphingobacteriaceae</taxon>
        <taxon>Daejeonella</taxon>
    </lineage>
</organism>
<evidence type="ECO:0000313" key="10">
    <source>
        <dbReference type="Proteomes" id="UP000199226"/>
    </source>
</evidence>
<dbReference type="OrthoDB" id="9758209at2"/>
<dbReference type="SUPFAM" id="SSF53187">
    <property type="entry name" value="Zn-dependent exopeptidases"/>
    <property type="match status" value="1"/>
</dbReference>
<dbReference type="InterPro" id="IPR029062">
    <property type="entry name" value="Class_I_gatase-like"/>
</dbReference>
<dbReference type="CDD" id="cd06238">
    <property type="entry name" value="M14-like"/>
    <property type="match status" value="1"/>
</dbReference>
<feature type="chain" id="PRO_5011615407" evidence="7">
    <location>
        <begin position="21"/>
        <end position="841"/>
    </location>
</feature>
<dbReference type="EMBL" id="FNHH01000021">
    <property type="protein sequence ID" value="SDM72806.1"/>
    <property type="molecule type" value="Genomic_DNA"/>
</dbReference>
<dbReference type="InterPro" id="IPR000834">
    <property type="entry name" value="Peptidase_M14"/>
</dbReference>
<dbReference type="SMART" id="SM00631">
    <property type="entry name" value="Zn_pept"/>
    <property type="match status" value="1"/>
</dbReference>
<dbReference type="Pfam" id="PF00246">
    <property type="entry name" value="Peptidase_M14"/>
    <property type="match status" value="1"/>
</dbReference>
<evidence type="ECO:0000256" key="4">
    <source>
        <dbReference type="ARBA" id="ARBA00022801"/>
    </source>
</evidence>
<keyword evidence="6" id="KW-0482">Metalloprotease</keyword>
<dbReference type="SUPFAM" id="SSF52317">
    <property type="entry name" value="Class I glutamine amidotransferase-like"/>
    <property type="match status" value="1"/>
</dbReference>